<organism evidence="1 2">
    <name type="scientific">Ophiobolus disseminans</name>
    <dbReference type="NCBI Taxonomy" id="1469910"/>
    <lineage>
        <taxon>Eukaryota</taxon>
        <taxon>Fungi</taxon>
        <taxon>Dikarya</taxon>
        <taxon>Ascomycota</taxon>
        <taxon>Pezizomycotina</taxon>
        <taxon>Dothideomycetes</taxon>
        <taxon>Pleosporomycetidae</taxon>
        <taxon>Pleosporales</taxon>
        <taxon>Pleosporineae</taxon>
        <taxon>Phaeosphaeriaceae</taxon>
        <taxon>Ophiobolus</taxon>
    </lineage>
</organism>
<dbReference type="Proteomes" id="UP000799424">
    <property type="component" value="Unassembled WGS sequence"/>
</dbReference>
<sequence>MGLVPSVAHLVRIVYTKCRVQNTIRMLPMSGPLSKALPVKDMASLPFKIINVHGYGQFFGAVLQNTALHCNGLGVASEASNEYGYVQKPPSLFLKDFHNPYKTLSAPRSTQPAYLCPVQTSSVPISKAPNTMPIDLDWLLKRSTTISVSGRLLRRFPKIFTIPTGLCLPSKSINVLGNVQWFGAVPKESHAMLMVVFWSGHKYHKHLGLICFPTLSFSALLWKIPRTVKMSCASLRVEELAVNSAMIRFLSPKKSTNGRTMCVAALCFCGIRDGMGLNIHRHSLLSYLHQLSSQIAEKYRAVRANVA</sequence>
<evidence type="ECO:0000313" key="1">
    <source>
        <dbReference type="EMBL" id="KAF2823116.1"/>
    </source>
</evidence>
<reference evidence="1" key="1">
    <citation type="journal article" date="2020" name="Stud. Mycol.">
        <title>101 Dothideomycetes genomes: a test case for predicting lifestyles and emergence of pathogens.</title>
        <authorList>
            <person name="Haridas S."/>
            <person name="Albert R."/>
            <person name="Binder M."/>
            <person name="Bloem J."/>
            <person name="Labutti K."/>
            <person name="Salamov A."/>
            <person name="Andreopoulos B."/>
            <person name="Baker S."/>
            <person name="Barry K."/>
            <person name="Bills G."/>
            <person name="Bluhm B."/>
            <person name="Cannon C."/>
            <person name="Castanera R."/>
            <person name="Culley D."/>
            <person name="Daum C."/>
            <person name="Ezra D."/>
            <person name="Gonzalez J."/>
            <person name="Henrissat B."/>
            <person name="Kuo A."/>
            <person name="Liang C."/>
            <person name="Lipzen A."/>
            <person name="Lutzoni F."/>
            <person name="Magnuson J."/>
            <person name="Mondo S."/>
            <person name="Nolan M."/>
            <person name="Ohm R."/>
            <person name="Pangilinan J."/>
            <person name="Park H.-J."/>
            <person name="Ramirez L."/>
            <person name="Alfaro M."/>
            <person name="Sun H."/>
            <person name="Tritt A."/>
            <person name="Yoshinaga Y."/>
            <person name="Zwiers L.-H."/>
            <person name="Turgeon B."/>
            <person name="Goodwin S."/>
            <person name="Spatafora J."/>
            <person name="Crous P."/>
            <person name="Grigoriev I."/>
        </authorList>
    </citation>
    <scope>NUCLEOTIDE SEQUENCE</scope>
    <source>
        <strain evidence="1">CBS 113818</strain>
    </source>
</reference>
<accession>A0A6A6ZQP1</accession>
<dbReference type="AlphaFoldDB" id="A0A6A6ZQP1"/>
<gene>
    <name evidence="1" type="ORF">CC86DRAFT_76343</name>
</gene>
<proteinExistence type="predicted"/>
<name>A0A6A6ZQP1_9PLEO</name>
<dbReference type="EMBL" id="MU006233">
    <property type="protein sequence ID" value="KAF2823116.1"/>
    <property type="molecule type" value="Genomic_DNA"/>
</dbReference>
<protein>
    <submittedName>
        <fullName evidence="1">Uncharacterized protein</fullName>
    </submittedName>
</protein>
<keyword evidence="2" id="KW-1185">Reference proteome</keyword>
<evidence type="ECO:0000313" key="2">
    <source>
        <dbReference type="Proteomes" id="UP000799424"/>
    </source>
</evidence>